<evidence type="ECO:0000313" key="15">
    <source>
        <dbReference type="EMBL" id="SLN32140.1"/>
    </source>
</evidence>
<dbReference type="InterPro" id="IPR005969">
    <property type="entry name" value="Protochl_reductB"/>
</dbReference>
<dbReference type="Pfam" id="PF00148">
    <property type="entry name" value="Oxidored_nitro"/>
    <property type="match status" value="1"/>
</dbReference>
<comment type="subunit">
    <text evidence="11">Protochlorophyllide reductase is composed of three subunits; BchL, BchN and BchB. Forms a heterotetramer of two BchB and two BchN subunits.</text>
</comment>
<evidence type="ECO:0000256" key="7">
    <source>
        <dbReference type="ARBA" id="ARBA00023004"/>
    </source>
</evidence>
<evidence type="ECO:0000256" key="3">
    <source>
        <dbReference type="ARBA" id="ARBA00022723"/>
    </source>
</evidence>
<dbReference type="Gene3D" id="3.40.50.1980">
    <property type="entry name" value="Nitrogenase molybdenum iron protein domain"/>
    <property type="match status" value="3"/>
</dbReference>
<dbReference type="GO" id="GO:0051539">
    <property type="term" value="F:4 iron, 4 sulfur cluster binding"/>
    <property type="evidence" value="ECO:0007669"/>
    <property type="project" value="UniProtKB-UniRule"/>
</dbReference>
<dbReference type="GO" id="GO:0036070">
    <property type="term" value="P:light-independent bacteriochlorophyll biosynthetic process"/>
    <property type="evidence" value="ECO:0007669"/>
    <property type="project" value="UniProtKB-UniRule"/>
</dbReference>
<keyword evidence="7 11" id="KW-0408">Iron</keyword>
<protein>
    <recommendedName>
        <fullName evidence="11">Light-independent protochlorophyllide reductase subunit B</fullName>
        <shortName evidence="11">DPOR subunit B</shortName>
        <shortName evidence="11">LI-POR subunit B</shortName>
        <ecNumber evidence="11">1.3.7.7</ecNumber>
    </recommendedName>
</protein>
<dbReference type="EMBL" id="FWFZ01000004">
    <property type="protein sequence ID" value="SLN32140.1"/>
    <property type="molecule type" value="Genomic_DNA"/>
</dbReference>
<evidence type="ECO:0000259" key="14">
    <source>
        <dbReference type="Pfam" id="PF08369"/>
    </source>
</evidence>
<keyword evidence="3 11" id="KW-0479">Metal-binding</keyword>
<dbReference type="NCBIfam" id="TIGR01278">
    <property type="entry name" value="DPOR_BchB"/>
    <property type="match status" value="1"/>
</dbReference>
<dbReference type="InterPro" id="IPR042298">
    <property type="entry name" value="P-CP_red_C"/>
</dbReference>
<keyword evidence="8 11" id="KW-0411">Iron-sulfur</keyword>
<dbReference type="GO" id="GO:0046872">
    <property type="term" value="F:metal ion binding"/>
    <property type="evidence" value="ECO:0007669"/>
    <property type="project" value="UniProtKB-KW"/>
</dbReference>
<dbReference type="InterPro" id="IPR013580">
    <property type="entry name" value="LI-POR_suB-like_C"/>
</dbReference>
<organism evidence="15 16">
    <name type="scientific">Roseisalinus antarcticus</name>
    <dbReference type="NCBI Taxonomy" id="254357"/>
    <lineage>
        <taxon>Bacteria</taxon>
        <taxon>Pseudomonadati</taxon>
        <taxon>Pseudomonadota</taxon>
        <taxon>Alphaproteobacteria</taxon>
        <taxon>Rhodobacterales</taxon>
        <taxon>Roseobacteraceae</taxon>
        <taxon>Roseisalinus</taxon>
    </lineage>
</organism>
<dbReference type="InterPro" id="IPR000510">
    <property type="entry name" value="Nase/OxRdtase_comp1"/>
</dbReference>
<feature type="binding site" evidence="11">
    <location>
        <begin position="409"/>
        <end position="410"/>
    </location>
    <ligand>
        <name>substrate</name>
    </ligand>
</feature>
<dbReference type="RefSeq" id="WP_085878012.1">
    <property type="nucleotide sequence ID" value="NZ_FWFZ01000004.1"/>
</dbReference>
<evidence type="ECO:0000256" key="6">
    <source>
        <dbReference type="ARBA" id="ARBA00023002"/>
    </source>
</evidence>
<dbReference type="PANTHER" id="PTHR33712:SF7">
    <property type="entry name" value="LIGHT-INDEPENDENT PROTOCHLOROPHYLLIDE REDUCTASE SUBUNIT B"/>
    <property type="match status" value="1"/>
</dbReference>
<dbReference type="GO" id="GO:0016730">
    <property type="term" value="F:oxidoreductase activity, acting on iron-sulfur proteins as donors"/>
    <property type="evidence" value="ECO:0007669"/>
    <property type="project" value="InterPro"/>
</dbReference>
<accession>A0A1Y5S7V9</accession>
<dbReference type="Gene3D" id="1.10.8.550">
    <property type="entry name" value="Proto-chlorophyllide reductase 57 kD subunit B"/>
    <property type="match status" value="1"/>
</dbReference>
<comment type="catalytic activity">
    <reaction evidence="11">
        <text>chlorophyllide a + oxidized 2[4Fe-4S]-[ferredoxin] + 2 ADP + 2 phosphate = protochlorophyllide a + reduced 2[4Fe-4S]-[ferredoxin] + 2 ATP + 2 H2O</text>
        <dbReference type="Rhea" id="RHEA:28202"/>
        <dbReference type="Rhea" id="RHEA-COMP:10002"/>
        <dbReference type="Rhea" id="RHEA-COMP:10004"/>
        <dbReference type="ChEBI" id="CHEBI:15377"/>
        <dbReference type="ChEBI" id="CHEBI:30616"/>
        <dbReference type="ChEBI" id="CHEBI:33722"/>
        <dbReference type="ChEBI" id="CHEBI:33723"/>
        <dbReference type="ChEBI" id="CHEBI:43474"/>
        <dbReference type="ChEBI" id="CHEBI:83348"/>
        <dbReference type="ChEBI" id="CHEBI:83350"/>
        <dbReference type="ChEBI" id="CHEBI:456216"/>
        <dbReference type="EC" id="1.3.7.7"/>
    </reaction>
</comment>
<feature type="compositionally biased region" description="Low complexity" evidence="12">
    <location>
        <begin position="440"/>
        <end position="455"/>
    </location>
</feature>
<evidence type="ECO:0000256" key="2">
    <source>
        <dbReference type="ARBA" id="ARBA00022531"/>
    </source>
</evidence>
<name>A0A1Y5S7V9_9RHOB</name>
<comment type="pathway">
    <text evidence="11">Porphyrin-containing compound metabolism; bacteriochlorophyll biosynthesis (light-independent).</text>
</comment>
<dbReference type="EC" id="1.3.7.7" evidence="11"/>
<dbReference type="PANTHER" id="PTHR33712">
    <property type="entry name" value="LIGHT-INDEPENDENT PROTOCHLOROPHYLLIDE REDUCTASE SUBUNIT B"/>
    <property type="match status" value="1"/>
</dbReference>
<comment type="cofactor">
    <cofactor evidence="11">
        <name>[4Fe-4S] cluster</name>
        <dbReference type="ChEBI" id="CHEBI:49883"/>
    </cofactor>
    <text evidence="11">Binds 1 [4Fe-4S] cluster per heterodimer. The cluster is bound at the heterodimer interface by residues from both subunits.</text>
</comment>
<keyword evidence="9 11" id="KW-0149">Chlorophyll biosynthesis</keyword>
<dbReference type="Pfam" id="PF08369">
    <property type="entry name" value="PCP_red"/>
    <property type="match status" value="1"/>
</dbReference>
<reference evidence="15 16" key="1">
    <citation type="submission" date="2017-03" db="EMBL/GenBank/DDBJ databases">
        <authorList>
            <person name="Afonso C.L."/>
            <person name="Miller P.J."/>
            <person name="Scott M.A."/>
            <person name="Spackman E."/>
            <person name="Goraichik I."/>
            <person name="Dimitrov K.M."/>
            <person name="Suarez D.L."/>
            <person name="Swayne D.E."/>
        </authorList>
    </citation>
    <scope>NUCLEOTIDE SEQUENCE [LARGE SCALE GENOMIC DNA]</scope>
    <source>
        <strain evidence="15 16">CECT 7023</strain>
    </source>
</reference>
<dbReference type="GO" id="GO:0005524">
    <property type="term" value="F:ATP binding"/>
    <property type="evidence" value="ECO:0007669"/>
    <property type="project" value="UniProtKB-UniRule"/>
</dbReference>
<dbReference type="UniPathway" id="UPA00671"/>
<evidence type="ECO:0000256" key="1">
    <source>
        <dbReference type="ARBA" id="ARBA00022485"/>
    </source>
</evidence>
<evidence type="ECO:0000256" key="12">
    <source>
        <dbReference type="SAM" id="MobiDB-lite"/>
    </source>
</evidence>
<dbReference type="GO" id="GO:0019685">
    <property type="term" value="P:photosynthesis, dark reaction"/>
    <property type="evidence" value="ECO:0007669"/>
    <property type="project" value="InterPro"/>
</dbReference>
<dbReference type="HAMAP" id="MF_00353">
    <property type="entry name" value="ChlB_BchB"/>
    <property type="match status" value="1"/>
</dbReference>
<keyword evidence="1 11" id="KW-0004">4Fe-4S</keyword>
<dbReference type="InterPro" id="IPR050152">
    <property type="entry name" value="ChlB/BchB/BchZ"/>
</dbReference>
<evidence type="ECO:0000256" key="9">
    <source>
        <dbReference type="ARBA" id="ARBA00023171"/>
    </source>
</evidence>
<evidence type="ECO:0000256" key="5">
    <source>
        <dbReference type="ARBA" id="ARBA00022840"/>
    </source>
</evidence>
<dbReference type="PIRSF" id="PIRSF000163">
    <property type="entry name" value="PCP_ChlB"/>
    <property type="match status" value="1"/>
</dbReference>
<keyword evidence="16" id="KW-1185">Reference proteome</keyword>
<keyword evidence="5 11" id="KW-0067">ATP-binding</keyword>
<gene>
    <name evidence="11 15" type="primary">bchB</name>
    <name evidence="15" type="ORF">ROA7023_01109</name>
</gene>
<dbReference type="GO" id="GO:0016636">
    <property type="term" value="F:oxidoreductase activity, acting on the CH-CH group of donors, iron-sulfur protein as acceptor"/>
    <property type="evidence" value="ECO:0007669"/>
    <property type="project" value="UniProtKB-UniRule"/>
</dbReference>
<feature type="active site" description="Proton donor" evidence="11">
    <location>
        <position position="274"/>
    </location>
</feature>
<evidence type="ECO:0000256" key="11">
    <source>
        <dbReference type="HAMAP-Rule" id="MF_00353"/>
    </source>
</evidence>
<evidence type="ECO:0000256" key="8">
    <source>
        <dbReference type="ARBA" id="ARBA00023014"/>
    </source>
</evidence>
<dbReference type="Gene3D" id="1.20.89.20">
    <property type="match status" value="1"/>
</dbReference>
<comment type="function">
    <text evidence="11">Component of the dark-operative protochlorophyllide reductase (DPOR) that uses Mg-ATP and reduced ferredoxin to reduce ring D of protochlorophyllide (Pchlide) to form chlorophyllide a (Chlide). This reaction is light-independent. The NB-protein (BchN-BchB) is the catalytic component of the complex.</text>
</comment>
<evidence type="ECO:0000256" key="4">
    <source>
        <dbReference type="ARBA" id="ARBA00022741"/>
    </source>
</evidence>
<dbReference type="InterPro" id="IPR016209">
    <property type="entry name" value="Protochlorophyllide_Rdtase"/>
</dbReference>
<dbReference type="OrthoDB" id="5717231at2"/>
<keyword evidence="6 11" id="KW-0560">Oxidoreductase</keyword>
<evidence type="ECO:0000256" key="10">
    <source>
        <dbReference type="ARBA" id="ARBA00023181"/>
    </source>
</evidence>
<keyword evidence="4 11" id="KW-0547">Nucleotide-binding</keyword>
<feature type="region of interest" description="Disordered" evidence="12">
    <location>
        <begin position="428"/>
        <end position="459"/>
    </location>
</feature>
<dbReference type="Proteomes" id="UP000193900">
    <property type="component" value="Unassembled WGS sequence"/>
</dbReference>
<dbReference type="AlphaFoldDB" id="A0A1Y5S7V9"/>
<proteinExistence type="inferred from homology"/>
<feature type="domain" description="Light-independent protochlorophyllide reductase subunit B-like C-terminal" evidence="14">
    <location>
        <begin position="467"/>
        <end position="511"/>
    </location>
</feature>
<comment type="similarity">
    <text evidence="11">Belongs to the ChlB/BchB/BchZ family.</text>
</comment>
<feature type="domain" description="Nitrogenase/oxidoreductase component 1" evidence="13">
    <location>
        <begin position="12"/>
        <end position="406"/>
    </location>
</feature>
<keyword evidence="10 11" id="KW-0077">Bacteriochlorophyll biosynthesis</keyword>
<feature type="binding site" evidence="11">
    <location>
        <position position="36"/>
    </location>
    <ligand>
        <name>[4Fe-4S] cluster</name>
        <dbReference type="ChEBI" id="CHEBI:49883"/>
        <note>ligand shared with heterodimeric partner</note>
    </ligand>
</feature>
<dbReference type="SUPFAM" id="SSF53807">
    <property type="entry name" value="Helical backbone' metal receptor"/>
    <property type="match status" value="1"/>
</dbReference>
<evidence type="ECO:0000259" key="13">
    <source>
        <dbReference type="Pfam" id="PF00148"/>
    </source>
</evidence>
<sequence>MKLSVWTYEGPPHVGAMRVATAMTGLHYVLHAPQGDTYADLLFTMIERRNHRPPVSYTTFQARDLGADTAGLFKTACTDAVARFNPQAIIVGASCTAELIQDDPGGMAETMDLGIPVIPLELPSYQRKECFGADETFYQVVKALSAPQDRTPRITANILGGTALGFRHRDDIREITGLLADLGIEVNVCAPLGATPADIARMPAAHFNVLLYPETGETAARYLERDHGQPYTRAIPIGVGATRDFIAEVQKITGLTTQPDTSALRMPWWSSSVDSTYLTGKRVFLFGDATHVMAMARVARDEMGFEVAGMGCYNREFARPMRAMAKDYGVEALISDDYLEVEQTIERLAPEMILGTQMERHIGKRLGIPCAVISSPVHVQDFPARYSPVMGFEGANVLFDTLVHPLVMGLEEHLLAMFREDFEFHDDAGASHHGGHARRPAAPETPAEPAAQEADTAQRESTVEVVWLPAAEKELKKIPFFVRGKAKRNTESFAAQKGVQEISVDTLYEAKAHYAR</sequence>
<evidence type="ECO:0000313" key="16">
    <source>
        <dbReference type="Proteomes" id="UP000193900"/>
    </source>
</evidence>
<keyword evidence="2 11" id="KW-0602">Photosynthesis</keyword>